<protein>
    <submittedName>
        <fullName evidence="2">Uncharacterized protein</fullName>
    </submittedName>
</protein>
<evidence type="ECO:0000256" key="1">
    <source>
        <dbReference type="SAM" id="MobiDB-lite"/>
    </source>
</evidence>
<feature type="region of interest" description="Disordered" evidence="1">
    <location>
        <begin position="24"/>
        <end position="48"/>
    </location>
</feature>
<evidence type="ECO:0000313" key="2">
    <source>
        <dbReference type="EMBL" id="CAK9329699.1"/>
    </source>
</evidence>
<dbReference type="EMBL" id="OZ021743">
    <property type="protein sequence ID" value="CAK9329699.1"/>
    <property type="molecule type" value="Genomic_DNA"/>
</dbReference>
<sequence length="149" mass="16043">MSCRTQKRQFAPHGEAAGSKPFLAIPIFPSTPHPPPPPPATAIPTDDDDSMADALLRSVYHGCIVGCDAEIDRRPYHKNCTCALHDRDNRRCSHSMSKHKSVSYPIRRAWSEGCLAMVAATAASGISSPSSSSSSSPSMEVESLGSYKR</sequence>
<gene>
    <name evidence="2" type="ORF">CITCOLO1_LOCUS22176</name>
</gene>
<name>A0ABP0ZAB2_9ROSI</name>
<feature type="region of interest" description="Disordered" evidence="1">
    <location>
        <begin position="125"/>
        <end position="149"/>
    </location>
</feature>
<evidence type="ECO:0000313" key="3">
    <source>
        <dbReference type="Proteomes" id="UP001642487"/>
    </source>
</evidence>
<dbReference type="PANTHER" id="PTHR35121:SF2">
    <property type="entry name" value="SWIM-TYPE DOMAIN-CONTAINING PROTEIN"/>
    <property type="match status" value="1"/>
</dbReference>
<reference evidence="2 3" key="1">
    <citation type="submission" date="2024-03" db="EMBL/GenBank/DDBJ databases">
        <authorList>
            <person name="Gkanogiannis A."/>
            <person name="Becerra Lopez-Lavalle L."/>
        </authorList>
    </citation>
    <scope>NUCLEOTIDE SEQUENCE [LARGE SCALE GENOMIC DNA]</scope>
</reference>
<proteinExistence type="predicted"/>
<accession>A0ABP0ZAB2</accession>
<keyword evidence="3" id="KW-1185">Reference proteome</keyword>
<dbReference type="Proteomes" id="UP001642487">
    <property type="component" value="Chromosome 9"/>
</dbReference>
<organism evidence="2 3">
    <name type="scientific">Citrullus colocynthis</name>
    <name type="common">colocynth</name>
    <dbReference type="NCBI Taxonomy" id="252529"/>
    <lineage>
        <taxon>Eukaryota</taxon>
        <taxon>Viridiplantae</taxon>
        <taxon>Streptophyta</taxon>
        <taxon>Embryophyta</taxon>
        <taxon>Tracheophyta</taxon>
        <taxon>Spermatophyta</taxon>
        <taxon>Magnoliopsida</taxon>
        <taxon>eudicotyledons</taxon>
        <taxon>Gunneridae</taxon>
        <taxon>Pentapetalae</taxon>
        <taxon>rosids</taxon>
        <taxon>fabids</taxon>
        <taxon>Cucurbitales</taxon>
        <taxon>Cucurbitaceae</taxon>
        <taxon>Benincaseae</taxon>
        <taxon>Citrullus</taxon>
    </lineage>
</organism>
<dbReference type="PANTHER" id="PTHR35121">
    <property type="entry name" value="HOMEODOMAIN PROTEIN 8, PUTATIVE-RELATED"/>
    <property type="match status" value="1"/>
</dbReference>
<feature type="compositionally biased region" description="Pro residues" evidence="1">
    <location>
        <begin position="29"/>
        <end position="41"/>
    </location>
</feature>
<feature type="compositionally biased region" description="Low complexity" evidence="1">
    <location>
        <begin position="127"/>
        <end position="138"/>
    </location>
</feature>